<dbReference type="Proteomes" id="UP000324326">
    <property type="component" value="Unassembled WGS sequence"/>
</dbReference>
<dbReference type="EMBL" id="QSND01000003">
    <property type="protein sequence ID" value="KAA6449663.1"/>
    <property type="molecule type" value="Genomic_DNA"/>
</dbReference>
<proteinExistence type="predicted"/>
<organism evidence="1 2">
    <name type="scientific">Bacillus swezeyi</name>
    <dbReference type="NCBI Taxonomy" id="1925020"/>
    <lineage>
        <taxon>Bacteria</taxon>
        <taxon>Bacillati</taxon>
        <taxon>Bacillota</taxon>
        <taxon>Bacilli</taxon>
        <taxon>Bacillales</taxon>
        <taxon>Bacillaceae</taxon>
        <taxon>Bacillus</taxon>
    </lineage>
</organism>
<sequence>MSAVDDRFRKLGFVVGMPSLVFVRNLSRDCMLVVEGETRKGYSEYRYTFYKTCYLPDGRMTSVKVYMENESIKRVLPRVASFLSFLESIKQIDETEKTKRKGEKDA</sequence>
<evidence type="ECO:0000313" key="1">
    <source>
        <dbReference type="EMBL" id="KAA6449663.1"/>
    </source>
</evidence>
<name>A0A5M8RR69_9BACI</name>
<comment type="caution">
    <text evidence="1">The sequence shown here is derived from an EMBL/GenBank/DDBJ whole genome shotgun (WGS) entry which is preliminary data.</text>
</comment>
<evidence type="ECO:0000313" key="2">
    <source>
        <dbReference type="Proteomes" id="UP000324326"/>
    </source>
</evidence>
<gene>
    <name evidence="1" type="ORF">DX927_17610</name>
</gene>
<protein>
    <submittedName>
        <fullName evidence="1">Uncharacterized protein</fullName>
    </submittedName>
</protein>
<dbReference type="RefSeq" id="WP_150149890.1">
    <property type="nucleotide sequence ID" value="NZ_QSND01000003.1"/>
</dbReference>
<dbReference type="AlphaFoldDB" id="A0A5M8RR69"/>
<reference evidence="1 2" key="1">
    <citation type="submission" date="2018-08" db="EMBL/GenBank/DDBJ databases">
        <title>Bacillus phenotypic plasticity.</title>
        <authorList>
            <person name="Hurtado E."/>
        </authorList>
    </citation>
    <scope>NUCLEOTIDE SEQUENCE [LARGE SCALE GENOMIC DNA]</scope>
    <source>
        <strain evidence="1 2">427</strain>
    </source>
</reference>
<accession>A0A5M8RR69</accession>